<sequence length="106" mass="11725">MHQVFFVQRIEHLFIQSRGHTIKNRAVAVNNRDRVAAAGTGGGHRIVFKFSDAGSHITQNDVCHGSLLRQVICMIGKVSSGRKSRLSFRRSETGNRQLLPAGGICR</sequence>
<organism evidence="1">
    <name type="scientific">Escherichia coli</name>
    <dbReference type="NCBI Taxonomy" id="562"/>
    <lineage>
        <taxon>Bacteria</taxon>
        <taxon>Pseudomonadati</taxon>
        <taxon>Pseudomonadota</taxon>
        <taxon>Gammaproteobacteria</taxon>
        <taxon>Enterobacterales</taxon>
        <taxon>Enterobacteriaceae</taxon>
        <taxon>Escherichia</taxon>
    </lineage>
</organism>
<name>A0A2S1JBV3_ECOLX</name>
<reference evidence="1" key="1">
    <citation type="submission" date="2018-01" db="EMBL/GenBank/DDBJ databases">
        <title>Prevalence of blaNDM and mcr-1 in Escherichia coli from food in China.</title>
        <authorList>
            <person name="Liu X."/>
            <person name="Li R."/>
            <person name="Chen S."/>
        </authorList>
    </citation>
    <scope>NUCLEOTIDE SEQUENCE</scope>
    <source>
        <strain evidence="1">1079</strain>
        <plasmid evidence="1">p1079-IncFIB-N</plasmid>
    </source>
</reference>
<protein>
    <submittedName>
        <fullName evidence="1">Uncharacterized protein</fullName>
    </submittedName>
</protein>
<gene>
    <name evidence="1" type="ORF">FOBECEAA_00201</name>
</gene>
<geneLocation type="plasmid" evidence="1">
    <name>p1079-IncFIB-N</name>
</geneLocation>
<proteinExistence type="predicted"/>
<dbReference type="AlphaFoldDB" id="A0A2S1JBV3"/>
<dbReference type="EMBL" id="MG825383">
    <property type="protein sequence ID" value="AWF75762.1"/>
    <property type="molecule type" value="Genomic_DNA"/>
</dbReference>
<keyword evidence="1" id="KW-0614">Plasmid</keyword>
<evidence type="ECO:0000313" key="1">
    <source>
        <dbReference type="EMBL" id="AWF75762.1"/>
    </source>
</evidence>
<accession>A0A2S1JBV3</accession>